<keyword evidence="1 4" id="KW-0479">Metal-binding</keyword>
<organism evidence="6 7">
    <name type="scientific">Roseinatronobacter ekhonensis</name>
    <dbReference type="NCBI Taxonomy" id="254356"/>
    <lineage>
        <taxon>Bacteria</taxon>
        <taxon>Pseudomonadati</taxon>
        <taxon>Pseudomonadota</taxon>
        <taxon>Alphaproteobacteria</taxon>
        <taxon>Rhodobacterales</taxon>
        <taxon>Paracoccaceae</taxon>
        <taxon>Roseinatronobacter</taxon>
    </lineage>
</organism>
<dbReference type="InterPro" id="IPR050129">
    <property type="entry name" value="Zn_alcohol_dh"/>
</dbReference>
<dbReference type="InterPro" id="IPR036291">
    <property type="entry name" value="NAD(P)-bd_dom_sf"/>
</dbReference>
<name>A0A3B0MDP6_9RHOB</name>
<dbReference type="SMART" id="SM00829">
    <property type="entry name" value="PKS_ER"/>
    <property type="match status" value="1"/>
</dbReference>
<dbReference type="Pfam" id="PF00107">
    <property type="entry name" value="ADH_zinc_N"/>
    <property type="match status" value="1"/>
</dbReference>
<reference evidence="7" key="1">
    <citation type="submission" date="2018-08" db="EMBL/GenBank/DDBJ databases">
        <authorList>
            <person name="Rodrigo-Torres L."/>
            <person name="Arahal R. D."/>
            <person name="Lucena T."/>
        </authorList>
    </citation>
    <scope>NUCLEOTIDE SEQUENCE [LARGE SCALE GENOMIC DNA]</scope>
    <source>
        <strain evidence="7">CECT 7235</strain>
    </source>
</reference>
<dbReference type="OrthoDB" id="5295340at2"/>
<evidence type="ECO:0000256" key="1">
    <source>
        <dbReference type="ARBA" id="ARBA00022723"/>
    </source>
</evidence>
<dbReference type="Proteomes" id="UP000272908">
    <property type="component" value="Unassembled WGS sequence"/>
</dbReference>
<dbReference type="SUPFAM" id="SSF51735">
    <property type="entry name" value="NAD(P)-binding Rossmann-fold domains"/>
    <property type="match status" value="1"/>
</dbReference>
<keyword evidence="7" id="KW-1185">Reference proteome</keyword>
<dbReference type="Gene3D" id="3.90.180.10">
    <property type="entry name" value="Medium-chain alcohol dehydrogenases, catalytic domain"/>
    <property type="match status" value="1"/>
</dbReference>
<dbReference type="InterPro" id="IPR020843">
    <property type="entry name" value="ER"/>
</dbReference>
<feature type="domain" description="Enoyl reductase (ER)" evidence="5">
    <location>
        <begin position="11"/>
        <end position="341"/>
    </location>
</feature>
<proteinExistence type="inferred from homology"/>
<dbReference type="EMBL" id="UIHC01000011">
    <property type="protein sequence ID" value="SUZ31818.1"/>
    <property type="molecule type" value="Genomic_DNA"/>
</dbReference>
<evidence type="ECO:0000256" key="2">
    <source>
        <dbReference type="ARBA" id="ARBA00022833"/>
    </source>
</evidence>
<dbReference type="PANTHER" id="PTHR43401">
    <property type="entry name" value="L-THREONINE 3-DEHYDROGENASE"/>
    <property type="match status" value="1"/>
</dbReference>
<evidence type="ECO:0000256" key="3">
    <source>
        <dbReference type="ARBA" id="ARBA00023002"/>
    </source>
</evidence>
<keyword evidence="2 4" id="KW-0862">Zinc</keyword>
<gene>
    <name evidence="6" type="primary">gutB_1</name>
    <name evidence="6" type="ORF">ROE7235_01569</name>
</gene>
<dbReference type="SUPFAM" id="SSF50129">
    <property type="entry name" value="GroES-like"/>
    <property type="match status" value="1"/>
</dbReference>
<dbReference type="InterPro" id="IPR002328">
    <property type="entry name" value="ADH_Zn_CS"/>
</dbReference>
<keyword evidence="3 6" id="KW-0560">Oxidoreductase</keyword>
<dbReference type="InterPro" id="IPR011032">
    <property type="entry name" value="GroES-like_sf"/>
</dbReference>
<comment type="similarity">
    <text evidence="4">Belongs to the zinc-containing alcohol dehydrogenase family.</text>
</comment>
<dbReference type="AlphaFoldDB" id="A0A3B0MDP6"/>
<dbReference type="Gene3D" id="3.40.50.720">
    <property type="entry name" value="NAD(P)-binding Rossmann-like Domain"/>
    <property type="match status" value="1"/>
</dbReference>
<evidence type="ECO:0000313" key="6">
    <source>
        <dbReference type="EMBL" id="SUZ31818.1"/>
    </source>
</evidence>
<dbReference type="PROSITE" id="PS00059">
    <property type="entry name" value="ADH_ZINC"/>
    <property type="match status" value="1"/>
</dbReference>
<evidence type="ECO:0000256" key="4">
    <source>
        <dbReference type="RuleBase" id="RU361277"/>
    </source>
</evidence>
<accession>A0A3B0MDP6</accession>
<sequence length="350" mass="38228">MSNMMQAAVYHAHDDIRIETRPVPEIGPGEMLLKTLACGLCGGEAMAWYKKSEPKVLGHEPVGEVVELGAGVTDFKLGDRVFINHHVGRVNSHLSRRGHFTRDPFYSQMKLDPGGVCDYYRVTAQHIAMDAHILPDNISTEAAVTIEPWSCVLSGLKVCHIQPGDTVAVVGAGFMGQGFVHMAPLFGAGKVIAIDYSDWRLEQARRFGATHTINPRDSDPTEALRAANNGRLADTVVVTAPFPPAWDSALACVEVGGCLHLGAPLPPETDWVRDGQRAYFDQITVTSRYSSDHTDTYSYIRLLEAGRIAADRAISHRFDIAQSAEAFRLLVEAEKSLKIVVYPHGTPEAA</sequence>
<dbReference type="RefSeq" id="WP_121094288.1">
    <property type="nucleotide sequence ID" value="NZ_UIHC01000011.1"/>
</dbReference>
<dbReference type="InterPro" id="IPR013149">
    <property type="entry name" value="ADH-like_C"/>
</dbReference>
<evidence type="ECO:0000259" key="5">
    <source>
        <dbReference type="SMART" id="SM00829"/>
    </source>
</evidence>
<dbReference type="PANTHER" id="PTHR43401:SF2">
    <property type="entry name" value="L-THREONINE 3-DEHYDROGENASE"/>
    <property type="match status" value="1"/>
</dbReference>
<dbReference type="GO" id="GO:0003939">
    <property type="term" value="F:L-iditol 2-dehydrogenase (NAD+) activity"/>
    <property type="evidence" value="ECO:0007669"/>
    <property type="project" value="UniProtKB-EC"/>
</dbReference>
<protein>
    <submittedName>
        <fullName evidence="6">Sorbitol dehydrogenase</fullName>
        <ecNumber evidence="6">1.1.1.14</ecNumber>
    </submittedName>
</protein>
<comment type="cofactor">
    <cofactor evidence="4">
        <name>Zn(2+)</name>
        <dbReference type="ChEBI" id="CHEBI:29105"/>
    </cofactor>
</comment>
<dbReference type="Pfam" id="PF08240">
    <property type="entry name" value="ADH_N"/>
    <property type="match status" value="1"/>
</dbReference>
<evidence type="ECO:0000313" key="7">
    <source>
        <dbReference type="Proteomes" id="UP000272908"/>
    </source>
</evidence>
<dbReference type="InterPro" id="IPR013154">
    <property type="entry name" value="ADH-like_N"/>
</dbReference>
<dbReference type="EC" id="1.1.1.14" evidence="6"/>
<dbReference type="GO" id="GO:0008270">
    <property type="term" value="F:zinc ion binding"/>
    <property type="evidence" value="ECO:0007669"/>
    <property type="project" value="InterPro"/>
</dbReference>